<dbReference type="Gene3D" id="6.10.140.180">
    <property type="match status" value="1"/>
</dbReference>
<keyword evidence="4" id="KW-0175">Coiled coil</keyword>
<dbReference type="InterPro" id="IPR036388">
    <property type="entry name" value="WH-like_DNA-bd_sf"/>
</dbReference>
<comment type="caution">
    <text evidence="5">The sequence shown here is derived from an EMBL/GenBank/DDBJ whole genome shotgun (WGS) entry which is preliminary data.</text>
</comment>
<reference evidence="5" key="1">
    <citation type="submission" date="2023-07" db="EMBL/GenBank/DDBJ databases">
        <title>Chromosome-level genome assembly of Artemia franciscana.</title>
        <authorList>
            <person name="Jo E."/>
        </authorList>
    </citation>
    <scope>NUCLEOTIDE SEQUENCE</scope>
    <source>
        <tissue evidence="5">Whole body</tissue>
    </source>
</reference>
<keyword evidence="3" id="KW-0653">Protein transport</keyword>
<dbReference type="InterPro" id="IPR016689">
    <property type="entry name" value="ESCRT-2_cplx_Snf8"/>
</dbReference>
<accession>A0AA88I227</accession>
<evidence type="ECO:0000256" key="1">
    <source>
        <dbReference type="ARBA" id="ARBA00009834"/>
    </source>
</evidence>
<dbReference type="InterPro" id="IPR036390">
    <property type="entry name" value="WH_DNA-bd_sf"/>
</dbReference>
<evidence type="ECO:0000313" key="5">
    <source>
        <dbReference type="EMBL" id="KAK2713872.1"/>
    </source>
</evidence>
<evidence type="ECO:0000256" key="3">
    <source>
        <dbReference type="PIRNR" id="PIRNR017215"/>
    </source>
</evidence>
<dbReference type="InterPro" id="IPR040608">
    <property type="entry name" value="Snf8/Vps36"/>
</dbReference>
<dbReference type="EMBL" id="JAVRJZ010000014">
    <property type="protein sequence ID" value="KAK2713872.1"/>
    <property type="molecule type" value="Genomic_DNA"/>
</dbReference>
<organism evidence="5 6">
    <name type="scientific">Artemia franciscana</name>
    <name type="common">Brine shrimp</name>
    <name type="synonym">Artemia sanfranciscana</name>
    <dbReference type="NCBI Taxonomy" id="6661"/>
    <lineage>
        <taxon>Eukaryota</taxon>
        <taxon>Metazoa</taxon>
        <taxon>Ecdysozoa</taxon>
        <taxon>Arthropoda</taxon>
        <taxon>Crustacea</taxon>
        <taxon>Branchiopoda</taxon>
        <taxon>Anostraca</taxon>
        <taxon>Artemiidae</taxon>
        <taxon>Artemia</taxon>
    </lineage>
</organism>
<proteinExistence type="inferred from homology"/>
<protein>
    <recommendedName>
        <fullName evidence="2 3">Vacuolar-sorting protein SNF8</fullName>
    </recommendedName>
</protein>
<keyword evidence="6" id="KW-1185">Reference proteome</keyword>
<dbReference type="GO" id="GO:0000814">
    <property type="term" value="C:ESCRT II complex"/>
    <property type="evidence" value="ECO:0007669"/>
    <property type="project" value="UniProtKB-UniRule"/>
</dbReference>
<dbReference type="Gene3D" id="1.10.10.10">
    <property type="entry name" value="Winged helix-like DNA-binding domain superfamily/Winged helix DNA-binding domain"/>
    <property type="match status" value="2"/>
</dbReference>
<name>A0AA88I227_ARTSF</name>
<dbReference type="PANTHER" id="PTHR12806:SF0">
    <property type="entry name" value="VACUOLAR-SORTING PROTEIN SNF8"/>
    <property type="match status" value="1"/>
</dbReference>
<gene>
    <name evidence="5" type="ORF">QYM36_009680</name>
</gene>
<dbReference type="Pfam" id="PF04157">
    <property type="entry name" value="EAP30"/>
    <property type="match status" value="1"/>
</dbReference>
<dbReference type="PIRSF" id="PIRSF017215">
    <property type="entry name" value="ESCRT2_Vps22"/>
    <property type="match status" value="1"/>
</dbReference>
<evidence type="ECO:0000256" key="4">
    <source>
        <dbReference type="SAM" id="Coils"/>
    </source>
</evidence>
<dbReference type="GO" id="GO:0043328">
    <property type="term" value="P:protein transport to vacuole involved in ubiquitin-dependent protein catabolic process via the multivesicular body sorting pathway"/>
    <property type="evidence" value="ECO:0007669"/>
    <property type="project" value="TreeGrafter"/>
</dbReference>
<comment type="subunit">
    <text evidence="3">Component of the endosomal sorting complex required for transport II (ESCRT-II).</text>
</comment>
<dbReference type="SUPFAM" id="SSF46785">
    <property type="entry name" value="Winged helix' DNA-binding domain"/>
    <property type="match status" value="2"/>
</dbReference>
<evidence type="ECO:0000313" key="6">
    <source>
        <dbReference type="Proteomes" id="UP001187531"/>
    </source>
</evidence>
<dbReference type="PANTHER" id="PTHR12806">
    <property type="entry name" value="EAP30 SUBUNIT OF ELL COMPLEX"/>
    <property type="match status" value="1"/>
</dbReference>
<comment type="similarity">
    <text evidence="1 3">Belongs to the SNF8 family.</text>
</comment>
<feature type="coiled-coil region" evidence="4">
    <location>
        <begin position="25"/>
        <end position="52"/>
    </location>
</feature>
<dbReference type="Proteomes" id="UP001187531">
    <property type="component" value="Unassembled WGS sequence"/>
</dbReference>
<dbReference type="FunFam" id="1.10.10.10:FF:000085">
    <property type="entry name" value="Vacuolar-sorting protein SNF8"/>
    <property type="match status" value="1"/>
</dbReference>
<evidence type="ECO:0000256" key="2">
    <source>
        <dbReference type="ARBA" id="ARBA00017052"/>
    </source>
</evidence>
<sequence>MRRKAGIAAIQQKKVEGEKFKEKGAVIQENQLENMTKRLEVFKKNLETFAAKHKEEIKKNPHFRKQFQEMCASIGVDPLASSKGFWSEMLGVGDFYYEIAVQAVEVCIATQQRNGGLVELDELRKRLVGARGRAVHHQEISNDDILRAIKKMNVLRSGFSVIPLDGQRGRYLVRSIPGELSLDHTVVLQQAKNSGFSSVNGLVTELGWNPVRAEKVLNELLRDGVAWIDTQGGDTKFWFPVIFINSKLE</sequence>
<dbReference type="AlphaFoldDB" id="A0AA88I227"/>
<comment type="function">
    <text evidence="3">Component of the endosomal sorting complex required for transport II (ESCRT-II), which is required for multivesicular body (MVB) formation and sorting of endosomal cargo proteins into MVBs.</text>
</comment>
<keyword evidence="3" id="KW-0813">Transport</keyword>